<dbReference type="OrthoDB" id="2159852at2759"/>
<proteinExistence type="predicted"/>
<accession>A0A1Y2CW52</accession>
<dbReference type="EMBL" id="MCGO01000005">
    <property type="protein sequence ID" value="ORY51259.1"/>
    <property type="molecule type" value="Genomic_DNA"/>
</dbReference>
<organism evidence="1 2">
    <name type="scientific">Rhizoclosmatium globosum</name>
    <dbReference type="NCBI Taxonomy" id="329046"/>
    <lineage>
        <taxon>Eukaryota</taxon>
        <taxon>Fungi</taxon>
        <taxon>Fungi incertae sedis</taxon>
        <taxon>Chytridiomycota</taxon>
        <taxon>Chytridiomycota incertae sedis</taxon>
        <taxon>Chytridiomycetes</taxon>
        <taxon>Chytridiales</taxon>
        <taxon>Chytriomycetaceae</taxon>
        <taxon>Rhizoclosmatium</taxon>
    </lineage>
</organism>
<comment type="caution">
    <text evidence="1">The sequence shown here is derived from an EMBL/GenBank/DDBJ whole genome shotgun (WGS) entry which is preliminary data.</text>
</comment>
<dbReference type="Proteomes" id="UP000193642">
    <property type="component" value="Unassembled WGS sequence"/>
</dbReference>
<evidence type="ECO:0000313" key="2">
    <source>
        <dbReference type="Proteomes" id="UP000193642"/>
    </source>
</evidence>
<keyword evidence="2" id="KW-1185">Reference proteome</keyword>
<name>A0A1Y2CW52_9FUNG</name>
<reference evidence="1 2" key="1">
    <citation type="submission" date="2016-07" db="EMBL/GenBank/DDBJ databases">
        <title>Pervasive Adenine N6-methylation of Active Genes in Fungi.</title>
        <authorList>
            <consortium name="DOE Joint Genome Institute"/>
            <person name="Mondo S.J."/>
            <person name="Dannebaum R.O."/>
            <person name="Kuo R.C."/>
            <person name="Labutti K."/>
            <person name="Haridas S."/>
            <person name="Kuo A."/>
            <person name="Salamov A."/>
            <person name="Ahrendt S.R."/>
            <person name="Lipzen A."/>
            <person name="Sullivan W."/>
            <person name="Andreopoulos W.B."/>
            <person name="Clum A."/>
            <person name="Lindquist E."/>
            <person name="Daum C."/>
            <person name="Ramamoorthy G.K."/>
            <person name="Gryganskyi A."/>
            <person name="Culley D."/>
            <person name="Magnuson J.K."/>
            <person name="James T.Y."/>
            <person name="O'Malley M.A."/>
            <person name="Stajich J.E."/>
            <person name="Spatafora J.W."/>
            <person name="Visel A."/>
            <person name="Grigoriev I.V."/>
        </authorList>
    </citation>
    <scope>NUCLEOTIDE SEQUENCE [LARGE SCALE GENOMIC DNA]</scope>
    <source>
        <strain evidence="1 2">JEL800</strain>
    </source>
</reference>
<evidence type="ECO:0000313" key="1">
    <source>
        <dbReference type="EMBL" id="ORY51259.1"/>
    </source>
</evidence>
<sequence length="256" mass="28253">MVLGNVGSSDSVAGRSDGISVDIRTTASAKCLRLLENGFDPDEADSEGDLQTEDFEQLLNYHPFAVPCTKPLTTSSSANLCPAASANSTQASTAVKLAYTRLGNQNSQFNSNFRMHEVFDGVDSKGLCYCYILICLLTDMRWEVNIVGDRKVLNYAFWPKTMNPSDFIDQKHPEFENAETAVIVKYFSNDTNNEIFCYTFNLPEAVNSTCINKRFICRSITTNNIHGNTVTISQKVAVLCTYIISGQSSTGVQGLW</sequence>
<dbReference type="AlphaFoldDB" id="A0A1Y2CW52"/>
<gene>
    <name evidence="1" type="ORF">BCR33DRAFT_733633</name>
</gene>
<protein>
    <submittedName>
        <fullName evidence="1">Uncharacterized protein</fullName>
    </submittedName>
</protein>